<comment type="pathway">
    <text evidence="10">Energy metabolism; oxidative phosphorylation.</text>
</comment>
<evidence type="ECO:0000256" key="5">
    <source>
        <dbReference type="ARBA" id="ARBA00022946"/>
    </source>
</evidence>
<keyword evidence="3 10" id="KW-0812">Transmembrane</keyword>
<dbReference type="CDD" id="cd00922">
    <property type="entry name" value="Cyt_c_Oxidase_IV"/>
    <property type="match status" value="1"/>
</dbReference>
<organism evidence="11 12">
    <name type="scientific">Ranatra chinensis</name>
    <dbReference type="NCBI Taxonomy" id="642074"/>
    <lineage>
        <taxon>Eukaryota</taxon>
        <taxon>Metazoa</taxon>
        <taxon>Ecdysozoa</taxon>
        <taxon>Arthropoda</taxon>
        <taxon>Hexapoda</taxon>
        <taxon>Insecta</taxon>
        <taxon>Pterygota</taxon>
        <taxon>Neoptera</taxon>
        <taxon>Paraneoptera</taxon>
        <taxon>Hemiptera</taxon>
        <taxon>Heteroptera</taxon>
        <taxon>Panheteroptera</taxon>
        <taxon>Nepomorpha</taxon>
        <taxon>Nepidae</taxon>
        <taxon>Ranatrinae</taxon>
        <taxon>Ranatra</taxon>
    </lineage>
</organism>
<evidence type="ECO:0000256" key="6">
    <source>
        <dbReference type="ARBA" id="ARBA00022989"/>
    </source>
</evidence>
<evidence type="ECO:0000313" key="12">
    <source>
        <dbReference type="Proteomes" id="UP001558652"/>
    </source>
</evidence>
<proteinExistence type="inferred from homology"/>
<dbReference type="InterPro" id="IPR004203">
    <property type="entry name" value="Cyt_c_oxidase_su4_fam"/>
</dbReference>
<sequence length="179" mass="20535">MLLRCVNRAIARHGHSSAAVHESPAEVISTTIGSREVVGWGYNGQPFYMDRADFPMPAIRFREDTPDIKELREKEKSDWKKLSVGEKKALYRASFCQTFAEMEAPTGEWKSILGGSLIALSLALWMYMGFKLFVYPHEKLASFSEESQRAQLRRLIDLEANPIEGLASKWDYEKNDWKK</sequence>
<keyword evidence="12" id="KW-1185">Reference proteome</keyword>
<dbReference type="GO" id="GO:0005743">
    <property type="term" value="C:mitochondrial inner membrane"/>
    <property type="evidence" value="ECO:0007669"/>
    <property type="project" value="UniProtKB-SubCell"/>
</dbReference>
<gene>
    <name evidence="11" type="ORF">AAG570_007146</name>
</gene>
<comment type="caution">
    <text evidence="11">The sequence shown here is derived from an EMBL/GenBank/DDBJ whole genome shotgun (WGS) entry which is preliminary data.</text>
</comment>
<comment type="function">
    <text evidence="10">Component of the cytochrome c oxidase, the last enzyme in the mitochondrial electron transport chain which drives oxidative phosphorylation.</text>
</comment>
<reference evidence="11 12" key="1">
    <citation type="submission" date="2024-07" db="EMBL/GenBank/DDBJ databases">
        <title>Chromosome-level genome assembly of the water stick insect Ranatra chinensis (Heteroptera: Nepidae).</title>
        <authorList>
            <person name="Liu X."/>
        </authorList>
    </citation>
    <scope>NUCLEOTIDE SEQUENCE [LARGE SCALE GENOMIC DNA]</scope>
    <source>
        <strain evidence="11">Cailab_2021Rc</strain>
        <tissue evidence="11">Muscle</tissue>
    </source>
</reference>
<evidence type="ECO:0000256" key="8">
    <source>
        <dbReference type="ARBA" id="ARBA00023128"/>
    </source>
</evidence>
<protein>
    <recommendedName>
        <fullName evidence="10">Cytochrome c oxidase subunit 4</fullName>
    </recommendedName>
</protein>
<comment type="subcellular location">
    <subcellularLocation>
        <location evidence="1 10">Mitochondrion inner membrane</location>
        <topology evidence="1 10">Single-pass membrane protein</topology>
    </subcellularLocation>
</comment>
<dbReference type="InterPro" id="IPR013288">
    <property type="entry name" value="Cyt_c_oxidase_su4"/>
</dbReference>
<keyword evidence="4 10" id="KW-0999">Mitochondrion inner membrane</keyword>
<evidence type="ECO:0000313" key="11">
    <source>
        <dbReference type="EMBL" id="KAL1115115.1"/>
    </source>
</evidence>
<dbReference type="PANTHER" id="PTHR10707:SF10">
    <property type="entry name" value="CYTOCHROME C OXIDASE SUBUNIT 4"/>
    <property type="match status" value="1"/>
</dbReference>
<evidence type="ECO:0000256" key="10">
    <source>
        <dbReference type="RuleBase" id="RU367145"/>
    </source>
</evidence>
<keyword evidence="6 10" id="KW-1133">Transmembrane helix</keyword>
<evidence type="ECO:0000256" key="1">
    <source>
        <dbReference type="ARBA" id="ARBA00004434"/>
    </source>
</evidence>
<keyword evidence="8 10" id="KW-0496">Mitochondrion</keyword>
<dbReference type="PANTHER" id="PTHR10707">
    <property type="entry name" value="CYTOCHROME C OXIDASE SUBUNIT IV"/>
    <property type="match status" value="1"/>
</dbReference>
<accession>A0ABD0YIU5</accession>
<dbReference type="Proteomes" id="UP001558652">
    <property type="component" value="Unassembled WGS sequence"/>
</dbReference>
<dbReference type="Gene3D" id="1.10.442.10">
    <property type="entry name" value="Cytochrome c oxidase subunit IV"/>
    <property type="match status" value="1"/>
</dbReference>
<keyword evidence="9 10" id="KW-0472">Membrane</keyword>
<comment type="similarity">
    <text evidence="2 10">Belongs to the cytochrome c oxidase IV family.</text>
</comment>
<evidence type="ECO:0000256" key="7">
    <source>
        <dbReference type="ARBA" id="ARBA00023002"/>
    </source>
</evidence>
<evidence type="ECO:0000256" key="2">
    <source>
        <dbReference type="ARBA" id="ARBA00008135"/>
    </source>
</evidence>
<dbReference type="AlphaFoldDB" id="A0ABD0YIU5"/>
<keyword evidence="5" id="KW-0809">Transit peptide</keyword>
<dbReference type="FunFam" id="1.10.442.10:FF:000001">
    <property type="entry name" value="Cytochrome c oxidase subunit 4 isoform 1"/>
    <property type="match status" value="1"/>
</dbReference>
<feature type="transmembrane region" description="Helical" evidence="10">
    <location>
        <begin position="112"/>
        <end position="134"/>
    </location>
</feature>
<evidence type="ECO:0000256" key="4">
    <source>
        <dbReference type="ARBA" id="ARBA00022792"/>
    </source>
</evidence>
<evidence type="ECO:0000256" key="9">
    <source>
        <dbReference type="ARBA" id="ARBA00023136"/>
    </source>
</evidence>
<keyword evidence="7" id="KW-0560">Oxidoreductase</keyword>
<dbReference type="InterPro" id="IPR036639">
    <property type="entry name" value="Cyt_c_oxidase_su4_sf"/>
</dbReference>
<dbReference type="PRINTS" id="PR01873">
    <property type="entry name" value="CYTCOXIDASE4"/>
</dbReference>
<name>A0ABD0YIU5_9HEMI</name>
<dbReference type="GO" id="GO:0016491">
    <property type="term" value="F:oxidoreductase activity"/>
    <property type="evidence" value="ECO:0007669"/>
    <property type="project" value="UniProtKB-KW"/>
</dbReference>
<dbReference type="EMBL" id="JBFDAA010000020">
    <property type="protein sequence ID" value="KAL1115115.1"/>
    <property type="molecule type" value="Genomic_DNA"/>
</dbReference>
<evidence type="ECO:0000256" key="3">
    <source>
        <dbReference type="ARBA" id="ARBA00022692"/>
    </source>
</evidence>
<dbReference type="SUPFAM" id="SSF81406">
    <property type="entry name" value="Mitochondrial cytochrome c oxidase subunit IV"/>
    <property type="match status" value="1"/>
</dbReference>
<comment type="subunit">
    <text evidence="10">Component of the cytochrome c oxidase (complex IV, CIV), a multisubunit enzyme composed of 14 subunits.</text>
</comment>
<dbReference type="Pfam" id="PF02936">
    <property type="entry name" value="COX4"/>
    <property type="match status" value="1"/>
</dbReference>